<dbReference type="EMBL" id="JAVREQ010000007">
    <property type="protein sequence ID" value="MDT0379201.1"/>
    <property type="molecule type" value="Genomic_DNA"/>
</dbReference>
<keyword evidence="2" id="KW-1185">Reference proteome</keyword>
<name>A0ABU2NQE6_9ACTN</name>
<evidence type="ECO:0008006" key="3">
    <source>
        <dbReference type="Google" id="ProtNLM"/>
    </source>
</evidence>
<comment type="caution">
    <text evidence="1">The sequence shown here is derived from an EMBL/GenBank/DDBJ whole genome shotgun (WGS) entry which is preliminary data.</text>
</comment>
<protein>
    <recommendedName>
        <fullName evidence="3">DUF948 domain-containing protein</fullName>
    </recommendedName>
</protein>
<dbReference type="RefSeq" id="WP_311672998.1">
    <property type="nucleotide sequence ID" value="NZ_JAVREQ010000007.1"/>
</dbReference>
<proteinExistence type="predicted"/>
<organism evidence="1 2">
    <name type="scientific">Streptomyces hazeniae</name>
    <dbReference type="NCBI Taxonomy" id="3075538"/>
    <lineage>
        <taxon>Bacteria</taxon>
        <taxon>Bacillati</taxon>
        <taxon>Actinomycetota</taxon>
        <taxon>Actinomycetes</taxon>
        <taxon>Kitasatosporales</taxon>
        <taxon>Streptomycetaceae</taxon>
        <taxon>Streptomyces</taxon>
    </lineage>
</organism>
<gene>
    <name evidence="1" type="ORF">RM572_10530</name>
</gene>
<reference evidence="2" key="1">
    <citation type="submission" date="2023-07" db="EMBL/GenBank/DDBJ databases">
        <title>30 novel species of actinomycetes from the DSMZ collection.</title>
        <authorList>
            <person name="Nouioui I."/>
        </authorList>
    </citation>
    <scope>NUCLEOTIDE SEQUENCE [LARGE SCALE GENOMIC DNA]</scope>
    <source>
        <strain evidence="2">DSM 42041</strain>
    </source>
</reference>
<sequence length="63" mass="6709">MLWPMLFLALAFAGTAVLGVLAVRVGLEVRRFARAVGDGSERIARAADDLEHAAASCGRGLRR</sequence>
<evidence type="ECO:0000313" key="1">
    <source>
        <dbReference type="EMBL" id="MDT0379201.1"/>
    </source>
</evidence>
<accession>A0ABU2NQE6</accession>
<dbReference type="Proteomes" id="UP001183414">
    <property type="component" value="Unassembled WGS sequence"/>
</dbReference>
<evidence type="ECO:0000313" key="2">
    <source>
        <dbReference type="Proteomes" id="UP001183414"/>
    </source>
</evidence>